<keyword evidence="1" id="KW-0732">Signal</keyword>
<dbReference type="EMBL" id="JAZGLY010000003">
    <property type="protein sequence ID" value="MEE6186712.1"/>
    <property type="molecule type" value="Genomic_DNA"/>
</dbReference>
<protein>
    <recommendedName>
        <fullName evidence="4">DUF4177 domain-containing protein</fullName>
    </recommendedName>
</protein>
<feature type="signal peptide" evidence="1">
    <location>
        <begin position="1"/>
        <end position="21"/>
    </location>
</feature>
<reference evidence="2 3" key="1">
    <citation type="submission" date="2024-01" db="EMBL/GenBank/DDBJ databases">
        <title>Niabella digestum sp. nov., isolated from waste digestion system.</title>
        <authorList>
            <person name="Zhang L."/>
        </authorList>
    </citation>
    <scope>NUCLEOTIDE SEQUENCE [LARGE SCALE GENOMIC DNA]</scope>
    <source>
        <strain evidence="2 3">A18</strain>
    </source>
</reference>
<keyword evidence="3" id="KW-1185">Reference proteome</keyword>
<evidence type="ECO:0000256" key="1">
    <source>
        <dbReference type="SAM" id="SignalP"/>
    </source>
</evidence>
<evidence type="ECO:0008006" key="4">
    <source>
        <dbReference type="Google" id="ProtNLM"/>
    </source>
</evidence>
<evidence type="ECO:0000313" key="3">
    <source>
        <dbReference type="Proteomes" id="UP001357452"/>
    </source>
</evidence>
<organism evidence="2 3">
    <name type="scientific">Niabella digestorum</name>
    <dbReference type="NCBI Taxonomy" id="3117701"/>
    <lineage>
        <taxon>Bacteria</taxon>
        <taxon>Pseudomonadati</taxon>
        <taxon>Bacteroidota</taxon>
        <taxon>Chitinophagia</taxon>
        <taxon>Chitinophagales</taxon>
        <taxon>Chitinophagaceae</taxon>
        <taxon>Niabella</taxon>
    </lineage>
</organism>
<dbReference type="Proteomes" id="UP001357452">
    <property type="component" value="Unassembled WGS sequence"/>
</dbReference>
<dbReference type="InterPro" id="IPR025234">
    <property type="entry name" value="YjzH-like"/>
</dbReference>
<dbReference type="RefSeq" id="WP_330974122.1">
    <property type="nucleotide sequence ID" value="NZ_JAZGLY010000003.1"/>
</dbReference>
<sequence length="120" mass="13191">MFKKILFTLALIVTFQLAALAQSGVGKASDKAYSYAYIRVAGQPFSRKLVVDVDLGDTEAQKQAGQQYSDALTNKKSYAAVLNYMADEGYELVQMQELVESYKGTGGTSGVIFIMKKRKD</sequence>
<feature type="chain" id="PRO_5045254923" description="DUF4177 domain-containing protein" evidence="1">
    <location>
        <begin position="22"/>
        <end position="120"/>
    </location>
</feature>
<gene>
    <name evidence="2" type="ORF">V2H41_05435</name>
</gene>
<dbReference type="Pfam" id="PF13783">
    <property type="entry name" value="DUF4177"/>
    <property type="match status" value="1"/>
</dbReference>
<proteinExistence type="predicted"/>
<comment type="caution">
    <text evidence="2">The sequence shown here is derived from an EMBL/GenBank/DDBJ whole genome shotgun (WGS) entry which is preliminary data.</text>
</comment>
<accession>A0ABU7RFD4</accession>
<evidence type="ECO:0000313" key="2">
    <source>
        <dbReference type="EMBL" id="MEE6186712.1"/>
    </source>
</evidence>
<name>A0ABU7RFD4_9BACT</name>